<reference evidence="2 3" key="1">
    <citation type="submission" date="2021-06" db="EMBL/GenBank/DDBJ databases">
        <authorList>
            <person name="Palmer J.M."/>
        </authorList>
    </citation>
    <scope>NUCLEOTIDE SEQUENCE [LARGE SCALE GENOMIC DNA]</scope>
    <source>
        <strain evidence="3">if_2019</strain>
        <tissue evidence="2">Muscle</tissue>
    </source>
</reference>
<dbReference type="Proteomes" id="UP001482620">
    <property type="component" value="Unassembled WGS sequence"/>
</dbReference>
<protein>
    <submittedName>
        <fullName evidence="2">Uncharacterized protein</fullName>
    </submittedName>
</protein>
<feature type="compositionally biased region" description="Basic and acidic residues" evidence="1">
    <location>
        <begin position="105"/>
        <end position="117"/>
    </location>
</feature>
<keyword evidence="3" id="KW-1185">Reference proteome</keyword>
<comment type="caution">
    <text evidence="2">The sequence shown here is derived from an EMBL/GenBank/DDBJ whole genome shotgun (WGS) entry which is preliminary data.</text>
</comment>
<proteinExistence type="predicted"/>
<evidence type="ECO:0000256" key="1">
    <source>
        <dbReference type="SAM" id="MobiDB-lite"/>
    </source>
</evidence>
<feature type="region of interest" description="Disordered" evidence="1">
    <location>
        <begin position="36"/>
        <end position="56"/>
    </location>
</feature>
<evidence type="ECO:0000313" key="2">
    <source>
        <dbReference type="EMBL" id="MEQ2248315.1"/>
    </source>
</evidence>
<sequence>MVLKERGQCGVTGLTAMLPSKPKIFHVSVPRRRLALSRPLSNERVEPPATGSPAVPELPLAQSSALELESQRLSTQTFIRAHKAACLKSRDSQPQRSWPQKANPRHADPTHSHIREADLIPCEKDLDACPGEKTSFQKA</sequence>
<gene>
    <name evidence="2" type="ORF">ILYODFUR_017947</name>
</gene>
<name>A0ABV0UV84_9TELE</name>
<evidence type="ECO:0000313" key="3">
    <source>
        <dbReference type="Proteomes" id="UP001482620"/>
    </source>
</evidence>
<organism evidence="2 3">
    <name type="scientific">Ilyodon furcidens</name>
    <name type="common">goldbreast splitfin</name>
    <dbReference type="NCBI Taxonomy" id="33524"/>
    <lineage>
        <taxon>Eukaryota</taxon>
        <taxon>Metazoa</taxon>
        <taxon>Chordata</taxon>
        <taxon>Craniata</taxon>
        <taxon>Vertebrata</taxon>
        <taxon>Euteleostomi</taxon>
        <taxon>Actinopterygii</taxon>
        <taxon>Neopterygii</taxon>
        <taxon>Teleostei</taxon>
        <taxon>Neoteleostei</taxon>
        <taxon>Acanthomorphata</taxon>
        <taxon>Ovalentaria</taxon>
        <taxon>Atherinomorphae</taxon>
        <taxon>Cyprinodontiformes</taxon>
        <taxon>Goodeidae</taxon>
        <taxon>Ilyodon</taxon>
    </lineage>
</organism>
<feature type="region of interest" description="Disordered" evidence="1">
    <location>
        <begin position="86"/>
        <end position="117"/>
    </location>
</feature>
<dbReference type="EMBL" id="JAHRIQ010082816">
    <property type="protein sequence ID" value="MEQ2248315.1"/>
    <property type="molecule type" value="Genomic_DNA"/>
</dbReference>
<accession>A0ABV0UV84</accession>